<organism evidence="10 11">
    <name type="scientific">Methylorubrum populi</name>
    <dbReference type="NCBI Taxonomy" id="223967"/>
    <lineage>
        <taxon>Bacteria</taxon>
        <taxon>Pseudomonadati</taxon>
        <taxon>Pseudomonadota</taxon>
        <taxon>Alphaproteobacteria</taxon>
        <taxon>Hyphomicrobiales</taxon>
        <taxon>Methylobacteriaceae</taxon>
        <taxon>Methylorubrum</taxon>
    </lineage>
</organism>
<dbReference type="PANTHER" id="PTHR12726:SF0">
    <property type="entry name" value="CERAMIDE GLUCOSYLTRANSFERASE"/>
    <property type="match status" value="1"/>
</dbReference>
<dbReference type="GO" id="GO:0016020">
    <property type="term" value="C:membrane"/>
    <property type="evidence" value="ECO:0007669"/>
    <property type="project" value="UniProtKB-SubCell"/>
</dbReference>
<evidence type="ECO:0000256" key="8">
    <source>
        <dbReference type="ARBA" id="ARBA00023136"/>
    </source>
</evidence>
<comment type="pathway">
    <text evidence="3">Sphingolipid metabolism.</text>
</comment>
<keyword evidence="4" id="KW-0328">Glycosyltransferase</keyword>
<feature type="transmembrane region" description="Helical" evidence="9">
    <location>
        <begin position="12"/>
        <end position="32"/>
    </location>
</feature>
<feature type="transmembrane region" description="Helical" evidence="9">
    <location>
        <begin position="308"/>
        <end position="326"/>
    </location>
</feature>
<dbReference type="PANTHER" id="PTHR12726">
    <property type="entry name" value="CERAMIDE GLUCOSYLTRANSFERASE"/>
    <property type="match status" value="1"/>
</dbReference>
<sequence length="386" mass="41822">MIATPESGASAALALCALVVLINLASLAVAGLRIGRRGKPSAFPADAPVSVVRPLRGLESFSEETLLASFQLDYPAYELIFCVADASDPILPLLERMRAAHRHIPSRLILGDERIGGNPKLNNCVRGWEAARYDWVILADSNVLMPADYIQQMQAAWRGKTGLVCSTPIGAQPENFFAEVECAFLNTLQARWQYAGEALGLGFAQGKSMLWHKPFLEARGGIRALNAEIAEDAAATKLVRAAGKRVHLVASPFRQPLGRRDFSEVWSRQVRWARLRRVTFPLFFAPEIGIGALLPLVLTGLVVGTAEAALWLTGAGALWYGAEIALAARAGWHRGPRLLLAFLVRDALLPAIWASAWARTAIVWRGNPMDIRPRDAAPLGTGPSAA</sequence>
<dbReference type="Pfam" id="PF13506">
    <property type="entry name" value="Glyco_transf_21"/>
    <property type="match status" value="1"/>
</dbReference>
<dbReference type="Gene3D" id="3.90.550.10">
    <property type="entry name" value="Spore Coat Polysaccharide Biosynthesis Protein SpsA, Chain A"/>
    <property type="match status" value="1"/>
</dbReference>
<gene>
    <name evidence="10" type="ORF">K8W01_01495</name>
</gene>
<keyword evidence="5" id="KW-0808">Transferase</keyword>
<keyword evidence="6 9" id="KW-0812">Transmembrane</keyword>
<evidence type="ECO:0000256" key="3">
    <source>
        <dbReference type="ARBA" id="ARBA00004991"/>
    </source>
</evidence>
<dbReference type="EMBL" id="DYYG01000007">
    <property type="protein sequence ID" value="HJE22320.1"/>
    <property type="molecule type" value="Genomic_DNA"/>
</dbReference>
<feature type="transmembrane region" description="Helical" evidence="9">
    <location>
        <begin position="278"/>
        <end position="302"/>
    </location>
</feature>
<keyword evidence="8 9" id="KW-0472">Membrane</keyword>
<evidence type="ECO:0000313" key="10">
    <source>
        <dbReference type="EMBL" id="HJE22320.1"/>
    </source>
</evidence>
<dbReference type="Proteomes" id="UP000742631">
    <property type="component" value="Unassembled WGS sequence"/>
</dbReference>
<dbReference type="SUPFAM" id="SSF53448">
    <property type="entry name" value="Nucleotide-diphospho-sugar transferases"/>
    <property type="match status" value="1"/>
</dbReference>
<accession>A0A921DZ99</accession>
<evidence type="ECO:0000256" key="9">
    <source>
        <dbReference type="SAM" id="Phobius"/>
    </source>
</evidence>
<evidence type="ECO:0000256" key="4">
    <source>
        <dbReference type="ARBA" id="ARBA00022676"/>
    </source>
</evidence>
<evidence type="ECO:0000256" key="6">
    <source>
        <dbReference type="ARBA" id="ARBA00022692"/>
    </source>
</evidence>
<dbReference type="GO" id="GO:0006679">
    <property type="term" value="P:glucosylceramide biosynthetic process"/>
    <property type="evidence" value="ECO:0007669"/>
    <property type="project" value="TreeGrafter"/>
</dbReference>
<comment type="subcellular location">
    <subcellularLocation>
        <location evidence="1">Membrane</location>
        <topology evidence="1">Multi-pass membrane protein</topology>
    </subcellularLocation>
</comment>
<keyword evidence="7 9" id="KW-1133">Transmembrane helix</keyword>
<dbReference type="AlphaFoldDB" id="A0A921DZ99"/>
<evidence type="ECO:0000256" key="5">
    <source>
        <dbReference type="ARBA" id="ARBA00022679"/>
    </source>
</evidence>
<dbReference type="GO" id="GO:0008120">
    <property type="term" value="F:ceramide glucosyltransferase activity"/>
    <property type="evidence" value="ECO:0007669"/>
    <property type="project" value="TreeGrafter"/>
</dbReference>
<evidence type="ECO:0000313" key="11">
    <source>
        <dbReference type="Proteomes" id="UP000742631"/>
    </source>
</evidence>
<evidence type="ECO:0000256" key="2">
    <source>
        <dbReference type="ARBA" id="ARBA00004760"/>
    </source>
</evidence>
<reference evidence="10" key="2">
    <citation type="submission" date="2021-09" db="EMBL/GenBank/DDBJ databases">
        <authorList>
            <person name="Gilroy R."/>
        </authorList>
    </citation>
    <scope>NUCLEOTIDE SEQUENCE</scope>
    <source>
        <strain evidence="10">316</strain>
    </source>
</reference>
<evidence type="ECO:0000256" key="1">
    <source>
        <dbReference type="ARBA" id="ARBA00004141"/>
    </source>
</evidence>
<dbReference type="InterPro" id="IPR029044">
    <property type="entry name" value="Nucleotide-diphossugar_trans"/>
</dbReference>
<dbReference type="InterPro" id="IPR025993">
    <property type="entry name" value="Ceramide_glucosylTrfase"/>
</dbReference>
<comment type="pathway">
    <text evidence="2">Lipid metabolism; sphingolipid metabolism.</text>
</comment>
<dbReference type="CDD" id="cd02520">
    <property type="entry name" value="Glucosylceramide_synthase"/>
    <property type="match status" value="1"/>
</dbReference>
<name>A0A921DZ99_9HYPH</name>
<protein>
    <submittedName>
        <fullName evidence="10">Ceramide glucosyltransferase</fullName>
    </submittedName>
</protein>
<proteinExistence type="predicted"/>
<evidence type="ECO:0000256" key="7">
    <source>
        <dbReference type="ARBA" id="ARBA00022989"/>
    </source>
</evidence>
<comment type="caution">
    <text evidence="10">The sequence shown here is derived from an EMBL/GenBank/DDBJ whole genome shotgun (WGS) entry which is preliminary data.</text>
</comment>
<reference evidence="10" key="1">
    <citation type="journal article" date="2021" name="PeerJ">
        <title>Extensive microbial diversity within the chicken gut microbiome revealed by metagenomics and culture.</title>
        <authorList>
            <person name="Gilroy R."/>
            <person name="Ravi A."/>
            <person name="Getino M."/>
            <person name="Pursley I."/>
            <person name="Horton D.L."/>
            <person name="Alikhan N.F."/>
            <person name="Baker D."/>
            <person name="Gharbi K."/>
            <person name="Hall N."/>
            <person name="Watson M."/>
            <person name="Adriaenssens E.M."/>
            <person name="Foster-Nyarko E."/>
            <person name="Jarju S."/>
            <person name="Secka A."/>
            <person name="Antonio M."/>
            <person name="Oren A."/>
            <person name="Chaudhuri R.R."/>
            <person name="La Ragione R."/>
            <person name="Hildebrand F."/>
            <person name="Pallen M.J."/>
        </authorList>
    </citation>
    <scope>NUCLEOTIDE SEQUENCE</scope>
    <source>
        <strain evidence="10">316</strain>
    </source>
</reference>